<organism evidence="1 2">
    <name type="scientific">Blastopirellula marina</name>
    <dbReference type="NCBI Taxonomy" id="124"/>
    <lineage>
        <taxon>Bacteria</taxon>
        <taxon>Pseudomonadati</taxon>
        <taxon>Planctomycetota</taxon>
        <taxon>Planctomycetia</taxon>
        <taxon>Pirellulales</taxon>
        <taxon>Pirellulaceae</taxon>
        <taxon>Blastopirellula</taxon>
    </lineage>
</organism>
<accession>A0A2S8FBF3</accession>
<name>A0A2S8FBF3_9BACT</name>
<evidence type="ECO:0000313" key="1">
    <source>
        <dbReference type="EMBL" id="PQO29493.1"/>
    </source>
</evidence>
<dbReference type="Proteomes" id="UP000238322">
    <property type="component" value="Unassembled WGS sequence"/>
</dbReference>
<comment type="caution">
    <text evidence="1">The sequence shown here is derived from an EMBL/GenBank/DDBJ whole genome shotgun (WGS) entry which is preliminary data.</text>
</comment>
<dbReference type="EMBL" id="PUHY01000015">
    <property type="protein sequence ID" value="PQO29493.1"/>
    <property type="molecule type" value="Genomic_DNA"/>
</dbReference>
<dbReference type="RefSeq" id="WP_105332687.1">
    <property type="nucleotide sequence ID" value="NZ_PUHY01000015.1"/>
</dbReference>
<proteinExistence type="predicted"/>
<protein>
    <submittedName>
        <fullName evidence="1">Uncharacterized protein</fullName>
    </submittedName>
</protein>
<sequence>MSQTLPEPTEHFVESIREDNVGLFVSFVKNADRFGHVVALVRGEECTPIFVSIEGSKDDEDWPESPPLQEVHLEQRGENTIALLVGKAGESHWSAAVEPTKEPGRIRFSVACRMQGYPIRICSRYGSLLENKVEPTLELDGPWVWKINGAEVCVDVIPQEQFPTPEIPANENGFEVNASLDLEPFPKTIQWIYEIWVR</sequence>
<evidence type="ECO:0000313" key="2">
    <source>
        <dbReference type="Proteomes" id="UP000238322"/>
    </source>
</evidence>
<dbReference type="OrthoDB" id="273982at2"/>
<reference evidence="1 2" key="1">
    <citation type="submission" date="2018-02" db="EMBL/GenBank/DDBJ databases">
        <title>Comparative genomes isolates from brazilian mangrove.</title>
        <authorList>
            <person name="Araujo J.E."/>
            <person name="Taketani R.G."/>
            <person name="Silva M.C.P."/>
            <person name="Loureco M.V."/>
            <person name="Andreote F.D."/>
        </authorList>
    </citation>
    <scope>NUCLEOTIDE SEQUENCE [LARGE SCALE GENOMIC DNA]</scope>
    <source>
        <strain evidence="1 2">Hex-1 MGV</strain>
    </source>
</reference>
<gene>
    <name evidence="1" type="ORF">C5Y83_25870</name>
</gene>
<dbReference type="AlphaFoldDB" id="A0A2S8FBF3"/>